<reference evidence="1" key="1">
    <citation type="submission" date="2009-11" db="EMBL/GenBank/DDBJ databases">
        <authorList>
            <consortium name="The Broad Institute Genome Sequencing Platform"/>
            <person name="Ward D."/>
            <person name="Feldgarden M."/>
            <person name="Earl A."/>
            <person name="Young S.K."/>
            <person name="Zeng Q."/>
            <person name="Koehrsen M."/>
            <person name="Alvarado L."/>
            <person name="Berlin A."/>
            <person name="Bochicchio J."/>
            <person name="Borenstein D."/>
            <person name="Chapman S.B."/>
            <person name="Chen Z."/>
            <person name="Engels R."/>
            <person name="Freedman E."/>
            <person name="Gellesch M."/>
            <person name="Goldberg J."/>
            <person name="Griggs A."/>
            <person name="Gujja S."/>
            <person name="Heilman E."/>
            <person name="Heiman D."/>
            <person name="Hepburn T."/>
            <person name="Howarth C."/>
            <person name="Jen D."/>
            <person name="Larson L."/>
            <person name="Lewis B."/>
            <person name="Mehta T."/>
            <person name="Park D."/>
            <person name="Pearson M."/>
            <person name="Roberts A."/>
            <person name="Saif S."/>
            <person name="Shea T."/>
            <person name="Shenoy N."/>
            <person name="Sisk P."/>
            <person name="Stolte C."/>
            <person name="Sykes S."/>
            <person name="Thomson T."/>
            <person name="Walk T."/>
            <person name="White J."/>
            <person name="Yandava C."/>
            <person name="Izard J."/>
            <person name="Baranova O.V."/>
            <person name="Blanton J.M."/>
            <person name="Tanner A.C."/>
            <person name="Dewhirst F.E."/>
            <person name="Haas B."/>
            <person name="Nusbaum C."/>
            <person name="Birren B."/>
        </authorList>
    </citation>
    <scope>NUCLEOTIDE SEQUENCE [LARGE SCALE GENOMIC DNA]</scope>
    <source>
        <strain evidence="1">1-1 BBBD Race 1</strain>
    </source>
</reference>
<accession>A0A180GJT0</accession>
<dbReference type="Proteomes" id="UP000005240">
    <property type="component" value="Unassembled WGS sequence"/>
</dbReference>
<name>A0A180GJT0_PUCT1</name>
<organism evidence="1">
    <name type="scientific">Puccinia triticina (isolate 1-1 / race 1 (BBBD))</name>
    <name type="common">Brown leaf rust fungus</name>
    <dbReference type="NCBI Taxonomy" id="630390"/>
    <lineage>
        <taxon>Eukaryota</taxon>
        <taxon>Fungi</taxon>
        <taxon>Dikarya</taxon>
        <taxon>Basidiomycota</taxon>
        <taxon>Pucciniomycotina</taxon>
        <taxon>Pucciniomycetes</taxon>
        <taxon>Pucciniales</taxon>
        <taxon>Pucciniaceae</taxon>
        <taxon>Puccinia</taxon>
    </lineage>
</organism>
<reference evidence="2" key="4">
    <citation type="submission" date="2025-05" db="UniProtKB">
        <authorList>
            <consortium name="EnsemblFungi"/>
        </authorList>
    </citation>
    <scope>IDENTIFICATION</scope>
    <source>
        <strain evidence="2">isolate 1-1 / race 1 (BBBD)</strain>
    </source>
</reference>
<reference evidence="2 3" key="3">
    <citation type="journal article" date="2017" name="G3 (Bethesda)">
        <title>Comparative analysis highlights variable genome content of wheat rusts and divergence of the mating loci.</title>
        <authorList>
            <person name="Cuomo C.A."/>
            <person name="Bakkeren G."/>
            <person name="Khalil H.B."/>
            <person name="Panwar V."/>
            <person name="Joly D."/>
            <person name="Linning R."/>
            <person name="Sakthikumar S."/>
            <person name="Song X."/>
            <person name="Adiconis X."/>
            <person name="Fan L."/>
            <person name="Goldberg J.M."/>
            <person name="Levin J.Z."/>
            <person name="Young S."/>
            <person name="Zeng Q."/>
            <person name="Anikster Y."/>
            <person name="Bruce M."/>
            <person name="Wang M."/>
            <person name="Yin C."/>
            <person name="McCallum B."/>
            <person name="Szabo L.J."/>
            <person name="Hulbert S."/>
            <person name="Chen X."/>
            <person name="Fellers J.P."/>
        </authorList>
    </citation>
    <scope>NUCLEOTIDE SEQUENCE</scope>
    <source>
        <strain evidence="2">isolate 1-1 / race 1 (BBBD)</strain>
        <strain evidence="3">Isolate 1-1 / race 1 (BBBD)</strain>
    </source>
</reference>
<evidence type="ECO:0000313" key="3">
    <source>
        <dbReference type="Proteomes" id="UP000005240"/>
    </source>
</evidence>
<reference evidence="1" key="2">
    <citation type="submission" date="2016-05" db="EMBL/GenBank/DDBJ databases">
        <title>Comparative analysis highlights variable genome content of wheat rusts and divergence of the mating loci.</title>
        <authorList>
            <person name="Cuomo C.A."/>
            <person name="Bakkeren G."/>
            <person name="Szabo L."/>
            <person name="Khalil H."/>
            <person name="Joly D."/>
            <person name="Goldberg J."/>
            <person name="Young S."/>
            <person name="Zeng Q."/>
            <person name="Fellers J."/>
        </authorList>
    </citation>
    <scope>NUCLEOTIDE SEQUENCE [LARGE SCALE GENOMIC DNA]</scope>
    <source>
        <strain evidence="1">1-1 BBBD Race 1</strain>
    </source>
</reference>
<evidence type="ECO:0000313" key="1">
    <source>
        <dbReference type="EMBL" id="OAV92910.1"/>
    </source>
</evidence>
<dbReference type="VEuPathDB" id="FungiDB:PTTG_27475"/>
<dbReference type="EMBL" id="ADAS02000057">
    <property type="protein sequence ID" value="OAV92910.1"/>
    <property type="molecule type" value="Genomic_DNA"/>
</dbReference>
<protein>
    <submittedName>
        <fullName evidence="1 2">Uncharacterized protein</fullName>
    </submittedName>
</protein>
<proteinExistence type="predicted"/>
<sequence length="76" mass="8718">MKPVFPQFSRLARPRSTPPIRLIRTISAVHMANQSSQFGNWPADKVRKTFFEYFARSNGVGHSVVGFRPTGRFSHR</sequence>
<dbReference type="EnsemblFungi" id="PTTG_27475-t43_1">
    <property type="protein sequence ID" value="PTTG_27475-t43_1-p1"/>
    <property type="gene ID" value="PTTG_27475"/>
</dbReference>
<evidence type="ECO:0000313" key="2">
    <source>
        <dbReference type="EnsemblFungi" id="PTTG_27475-t43_1-p1"/>
    </source>
</evidence>
<dbReference type="AlphaFoldDB" id="A0A180GJT0"/>
<gene>
    <name evidence="1" type="ORF">PTTG_27475</name>
</gene>
<keyword evidence="3" id="KW-1185">Reference proteome</keyword>